<evidence type="ECO:0000259" key="8">
    <source>
        <dbReference type="Pfam" id="PF20684"/>
    </source>
</evidence>
<feature type="transmembrane region" description="Helical" evidence="7">
    <location>
        <begin position="104"/>
        <end position="126"/>
    </location>
</feature>
<feature type="transmembrane region" description="Helical" evidence="7">
    <location>
        <begin position="26"/>
        <end position="48"/>
    </location>
</feature>
<feature type="transmembrane region" description="Helical" evidence="7">
    <location>
        <begin position="60"/>
        <end position="80"/>
    </location>
</feature>
<feature type="domain" description="Rhodopsin" evidence="8">
    <location>
        <begin position="45"/>
        <end position="261"/>
    </location>
</feature>
<evidence type="ECO:0000256" key="2">
    <source>
        <dbReference type="ARBA" id="ARBA00022692"/>
    </source>
</evidence>
<keyword evidence="2 7" id="KW-0812">Transmembrane</keyword>
<evidence type="ECO:0000256" key="7">
    <source>
        <dbReference type="SAM" id="Phobius"/>
    </source>
</evidence>
<dbReference type="Proteomes" id="UP000268823">
    <property type="component" value="Unassembled WGS sequence"/>
</dbReference>
<dbReference type="InterPro" id="IPR049326">
    <property type="entry name" value="Rhodopsin_dom_fungi"/>
</dbReference>
<comment type="similarity">
    <text evidence="5">Belongs to the SAT4 family.</text>
</comment>
<evidence type="ECO:0000313" key="9">
    <source>
        <dbReference type="EMBL" id="RMY96372.1"/>
    </source>
</evidence>
<dbReference type="GO" id="GO:0016020">
    <property type="term" value="C:membrane"/>
    <property type="evidence" value="ECO:0007669"/>
    <property type="project" value="UniProtKB-SubCell"/>
</dbReference>
<keyword evidence="4 7" id="KW-0472">Membrane</keyword>
<evidence type="ECO:0000256" key="4">
    <source>
        <dbReference type="ARBA" id="ARBA00023136"/>
    </source>
</evidence>
<feature type="region of interest" description="Disordered" evidence="6">
    <location>
        <begin position="459"/>
        <end position="482"/>
    </location>
</feature>
<organism evidence="9 10">
    <name type="scientific">Hortaea werneckii</name>
    <name type="common">Black yeast</name>
    <name type="synonym">Cladosporium werneckii</name>
    <dbReference type="NCBI Taxonomy" id="91943"/>
    <lineage>
        <taxon>Eukaryota</taxon>
        <taxon>Fungi</taxon>
        <taxon>Dikarya</taxon>
        <taxon>Ascomycota</taxon>
        <taxon>Pezizomycotina</taxon>
        <taxon>Dothideomycetes</taxon>
        <taxon>Dothideomycetidae</taxon>
        <taxon>Mycosphaerellales</taxon>
        <taxon>Teratosphaeriaceae</taxon>
        <taxon>Hortaea</taxon>
    </lineage>
</organism>
<dbReference type="AlphaFoldDB" id="A0A3M7G5C3"/>
<feature type="transmembrane region" description="Helical" evidence="7">
    <location>
        <begin position="211"/>
        <end position="233"/>
    </location>
</feature>
<dbReference type="PANTHER" id="PTHR33048:SF129">
    <property type="entry name" value="INTEGRAL MEMBRANE PROTEIN-RELATED"/>
    <property type="match status" value="1"/>
</dbReference>
<dbReference type="Pfam" id="PF20684">
    <property type="entry name" value="Fung_rhodopsin"/>
    <property type="match status" value="1"/>
</dbReference>
<evidence type="ECO:0000256" key="1">
    <source>
        <dbReference type="ARBA" id="ARBA00004141"/>
    </source>
</evidence>
<accession>A0A3M7G5C3</accession>
<reference evidence="9 10" key="1">
    <citation type="journal article" date="2018" name="BMC Genomics">
        <title>Genomic evidence for intraspecific hybridization in a clonal and extremely halotolerant yeast.</title>
        <authorList>
            <person name="Gostincar C."/>
            <person name="Stajich J.E."/>
            <person name="Zupancic J."/>
            <person name="Zalar P."/>
            <person name="Gunde-Cimerman N."/>
        </authorList>
    </citation>
    <scope>NUCLEOTIDE SEQUENCE [LARGE SCALE GENOMIC DNA]</scope>
    <source>
        <strain evidence="9 10">EXF-2788</strain>
    </source>
</reference>
<evidence type="ECO:0000313" key="10">
    <source>
        <dbReference type="Proteomes" id="UP000268823"/>
    </source>
</evidence>
<comment type="caution">
    <text evidence="9">The sequence shown here is derived from an EMBL/GenBank/DDBJ whole genome shotgun (WGS) entry which is preliminary data.</text>
</comment>
<feature type="transmembrane region" description="Helical" evidence="7">
    <location>
        <begin position="245"/>
        <end position="264"/>
    </location>
</feature>
<dbReference type="OrthoDB" id="4525788at2759"/>
<keyword evidence="3 7" id="KW-1133">Transmembrane helix</keyword>
<evidence type="ECO:0000256" key="5">
    <source>
        <dbReference type="ARBA" id="ARBA00038359"/>
    </source>
</evidence>
<dbReference type="VEuPathDB" id="FungiDB:BTJ68_06358"/>
<comment type="subcellular location">
    <subcellularLocation>
        <location evidence="1">Membrane</location>
        <topology evidence="1">Multi-pass membrane protein</topology>
    </subcellularLocation>
</comment>
<proteinExistence type="inferred from homology"/>
<dbReference type="EMBL" id="QWIR01000002">
    <property type="protein sequence ID" value="RMY96372.1"/>
    <property type="molecule type" value="Genomic_DNA"/>
</dbReference>
<evidence type="ECO:0000256" key="6">
    <source>
        <dbReference type="SAM" id="MobiDB-lite"/>
    </source>
</evidence>
<gene>
    <name evidence="9" type="ORF">D0861_00224</name>
</gene>
<dbReference type="PANTHER" id="PTHR33048">
    <property type="entry name" value="PTH11-LIKE INTEGRAL MEMBRANE PROTEIN (AFU_ORTHOLOGUE AFUA_5G11245)"/>
    <property type="match status" value="1"/>
</dbReference>
<feature type="region of interest" description="Disordered" evidence="6">
    <location>
        <begin position="316"/>
        <end position="336"/>
    </location>
</feature>
<name>A0A3M7G5C3_HORWE</name>
<dbReference type="InterPro" id="IPR052337">
    <property type="entry name" value="SAT4-like"/>
</dbReference>
<feature type="transmembrane region" description="Helical" evidence="7">
    <location>
        <begin position="175"/>
        <end position="199"/>
    </location>
</feature>
<feature type="transmembrane region" description="Helical" evidence="7">
    <location>
        <begin position="138"/>
        <end position="155"/>
    </location>
</feature>
<protein>
    <recommendedName>
        <fullName evidence="8">Rhodopsin domain-containing protein</fullName>
    </recommendedName>
</protein>
<sequence>MRLPPLSVITTWPVPNYTHPSTHGRALLITNLLLIALVLLAVLGRLYARLIIKRWYGADDSMIVLACVATVGMNTVVILANERYGWNRHIYDIPPAMIAEAGKIAFVAKLAFVFAATFTRLSLIAFYYRLVKDSGLKWFKGVLHASLAWTVAVPVEAYWQYPPNPDAHCLDEGKVMLGGGVINCVSDLLTTVLPIPIVMRLQMPLKQRIGVCVLLCLGFIVTIAGVIRTYFIWKSLMDSWDQTWFAYPLWIAAAVEIDLAVLLIEAERKKPGANPRRWKAWLLKLCNQICACAPAWKSLLRQPIVTISSRVSSKISSLRSPSQSGGTPDCTPASSANGTSSFFVPLRSLSRFQLRKMEFEHQQPRGNRTRSGSRVAAGDVERTCYQPGMDDDPIEVLGDIGRREFRHSEIVLDDPGVSTSSSSSSNHRCVTPSLQIMKRQSVEQEVVHISEFLAQHAREDEARRHDERVGYGRRMSPHGWLS</sequence>
<feature type="compositionally biased region" description="Basic and acidic residues" evidence="6">
    <location>
        <begin position="459"/>
        <end position="470"/>
    </location>
</feature>
<evidence type="ECO:0000256" key="3">
    <source>
        <dbReference type="ARBA" id="ARBA00022989"/>
    </source>
</evidence>